<dbReference type="HOGENOM" id="CLU_2559150_0_0_1"/>
<accession>A0A0C9Z081</accession>
<feature type="region of interest" description="Disordered" evidence="1">
    <location>
        <begin position="60"/>
        <end position="82"/>
    </location>
</feature>
<dbReference type="EMBL" id="KN833686">
    <property type="protein sequence ID" value="KIK30865.1"/>
    <property type="molecule type" value="Genomic_DNA"/>
</dbReference>
<dbReference type="AlphaFoldDB" id="A0A0C9Z081"/>
<name>A0A0C9Z081_9AGAM</name>
<reference evidence="3" key="2">
    <citation type="submission" date="2015-01" db="EMBL/GenBank/DDBJ databases">
        <title>Evolutionary Origins and Diversification of the Mycorrhizal Mutualists.</title>
        <authorList>
            <consortium name="DOE Joint Genome Institute"/>
            <consortium name="Mycorrhizal Genomics Consortium"/>
            <person name="Kohler A."/>
            <person name="Kuo A."/>
            <person name="Nagy L.G."/>
            <person name="Floudas D."/>
            <person name="Copeland A."/>
            <person name="Barry K.W."/>
            <person name="Cichocki N."/>
            <person name="Veneault-Fourrey C."/>
            <person name="LaButti K."/>
            <person name="Lindquist E.A."/>
            <person name="Lipzen A."/>
            <person name="Lundell T."/>
            <person name="Morin E."/>
            <person name="Murat C."/>
            <person name="Riley R."/>
            <person name="Ohm R."/>
            <person name="Sun H."/>
            <person name="Tunlid A."/>
            <person name="Henrissat B."/>
            <person name="Grigoriev I.V."/>
            <person name="Hibbett D.S."/>
            <person name="Martin F."/>
        </authorList>
    </citation>
    <scope>NUCLEOTIDE SEQUENCE [LARGE SCALE GENOMIC DNA]</scope>
    <source>
        <strain evidence="3">441</strain>
    </source>
</reference>
<organism evidence="2 3">
    <name type="scientific">Pisolithus microcarpus 441</name>
    <dbReference type="NCBI Taxonomy" id="765257"/>
    <lineage>
        <taxon>Eukaryota</taxon>
        <taxon>Fungi</taxon>
        <taxon>Dikarya</taxon>
        <taxon>Basidiomycota</taxon>
        <taxon>Agaricomycotina</taxon>
        <taxon>Agaricomycetes</taxon>
        <taxon>Agaricomycetidae</taxon>
        <taxon>Boletales</taxon>
        <taxon>Sclerodermatineae</taxon>
        <taxon>Pisolithaceae</taxon>
        <taxon>Pisolithus</taxon>
    </lineage>
</organism>
<sequence length="82" mass="9125">MLTLSLPPWPHHSKVAARSSSIATRELGLKASTAGPQADLRANLELLPFRIQQKSKRLFTPPYPITPDNLLPTPSRPWRLSS</sequence>
<evidence type="ECO:0000313" key="2">
    <source>
        <dbReference type="EMBL" id="KIK30865.1"/>
    </source>
</evidence>
<reference evidence="2 3" key="1">
    <citation type="submission" date="2014-04" db="EMBL/GenBank/DDBJ databases">
        <authorList>
            <consortium name="DOE Joint Genome Institute"/>
            <person name="Kuo A."/>
            <person name="Kohler A."/>
            <person name="Costa M.D."/>
            <person name="Nagy L.G."/>
            <person name="Floudas D."/>
            <person name="Copeland A."/>
            <person name="Barry K.W."/>
            <person name="Cichocki N."/>
            <person name="Veneault-Fourrey C."/>
            <person name="LaButti K."/>
            <person name="Lindquist E.A."/>
            <person name="Lipzen A."/>
            <person name="Lundell T."/>
            <person name="Morin E."/>
            <person name="Murat C."/>
            <person name="Sun H."/>
            <person name="Tunlid A."/>
            <person name="Henrissat B."/>
            <person name="Grigoriev I.V."/>
            <person name="Hibbett D.S."/>
            <person name="Martin F."/>
            <person name="Nordberg H.P."/>
            <person name="Cantor M.N."/>
            <person name="Hua S.X."/>
        </authorList>
    </citation>
    <scope>NUCLEOTIDE SEQUENCE [LARGE SCALE GENOMIC DNA]</scope>
    <source>
        <strain evidence="2 3">441</strain>
    </source>
</reference>
<proteinExistence type="predicted"/>
<protein>
    <submittedName>
        <fullName evidence="2">Uncharacterized protein</fullName>
    </submittedName>
</protein>
<evidence type="ECO:0000256" key="1">
    <source>
        <dbReference type="SAM" id="MobiDB-lite"/>
    </source>
</evidence>
<evidence type="ECO:0000313" key="3">
    <source>
        <dbReference type="Proteomes" id="UP000054018"/>
    </source>
</evidence>
<dbReference type="Proteomes" id="UP000054018">
    <property type="component" value="Unassembled WGS sequence"/>
</dbReference>
<keyword evidence="3" id="KW-1185">Reference proteome</keyword>
<gene>
    <name evidence="2" type="ORF">PISMIDRAFT_671021</name>
</gene>